<proteinExistence type="predicted"/>
<comment type="caution">
    <text evidence="3">The sequence shown here is derived from an EMBL/GenBank/DDBJ whole genome shotgun (WGS) entry which is preliminary data.</text>
</comment>
<gene>
    <name evidence="3" type="ORF">KME60_16975</name>
</gene>
<dbReference type="InterPro" id="IPR028098">
    <property type="entry name" value="Glyco_trans_4-like_N"/>
</dbReference>
<evidence type="ECO:0000313" key="4">
    <source>
        <dbReference type="Proteomes" id="UP000729701"/>
    </source>
</evidence>
<sequence>MLNLANTSDYRFGFVMEQNLGHVTRSQNLARWLRENPSIKTTWMEVFPDGKHLWSKVPIYTVRCSLRAQSLVRKTLRQQTLDCLLYDTQATALFSPRIVQRVPTVILSDATPMIFDTLAAAYDVIKPTGVIADLKFKWFRNMYQSATAMIALSDWVKNSLVQDYGVEPDKVTVILPGVELSEWRPTPKEVGGDGKLRLLFVGGDFARKGGHVLLEAFRSGLGDRCTLDIVTKDPTITSTASVRVHQNLPPNSPTLRQLYASSDLFVFPTQGDITPVVVLEAMASGVPVVATNVGALSEQVEDGVTGVLVPTNDPKAIVEAVCALADNRSSLAVMALASRARAERLFDAGKNHKAAIDVMKRCVEERRVTLRGAY</sequence>
<dbReference type="Proteomes" id="UP000729701">
    <property type="component" value="Unassembled WGS sequence"/>
</dbReference>
<dbReference type="AlphaFoldDB" id="A0A951QN99"/>
<evidence type="ECO:0000259" key="2">
    <source>
        <dbReference type="Pfam" id="PF13439"/>
    </source>
</evidence>
<dbReference type="Pfam" id="PF13439">
    <property type="entry name" value="Glyco_transf_4"/>
    <property type="match status" value="1"/>
</dbReference>
<dbReference type="SUPFAM" id="SSF53756">
    <property type="entry name" value="UDP-Glycosyltransferase/glycogen phosphorylase"/>
    <property type="match status" value="1"/>
</dbReference>
<dbReference type="GO" id="GO:0016757">
    <property type="term" value="F:glycosyltransferase activity"/>
    <property type="evidence" value="ECO:0007669"/>
    <property type="project" value="TreeGrafter"/>
</dbReference>
<dbReference type="PANTHER" id="PTHR46401">
    <property type="entry name" value="GLYCOSYLTRANSFERASE WBBK-RELATED"/>
    <property type="match status" value="1"/>
</dbReference>
<evidence type="ECO:0000256" key="1">
    <source>
        <dbReference type="ARBA" id="ARBA00022679"/>
    </source>
</evidence>
<protein>
    <submittedName>
        <fullName evidence="3">Glycosyltransferase family 4 protein</fullName>
    </submittedName>
</protein>
<dbReference type="GO" id="GO:0009103">
    <property type="term" value="P:lipopolysaccharide biosynthetic process"/>
    <property type="evidence" value="ECO:0007669"/>
    <property type="project" value="TreeGrafter"/>
</dbReference>
<reference evidence="3" key="1">
    <citation type="submission" date="2021-05" db="EMBL/GenBank/DDBJ databases">
        <authorList>
            <person name="Pietrasiak N."/>
            <person name="Ward R."/>
            <person name="Stajich J.E."/>
            <person name="Kurbessoian T."/>
        </authorList>
    </citation>
    <scope>NUCLEOTIDE SEQUENCE</scope>
    <source>
        <strain evidence="3">GSE-NOS-MK-12-04C</strain>
    </source>
</reference>
<organism evidence="3 4">
    <name type="scientific">Cyanomargarita calcarea GSE-NOS-MK-12-04C</name>
    <dbReference type="NCBI Taxonomy" id="2839659"/>
    <lineage>
        <taxon>Bacteria</taxon>
        <taxon>Bacillati</taxon>
        <taxon>Cyanobacteriota</taxon>
        <taxon>Cyanophyceae</taxon>
        <taxon>Nostocales</taxon>
        <taxon>Cyanomargaritaceae</taxon>
        <taxon>Cyanomargarita</taxon>
    </lineage>
</organism>
<dbReference type="Gene3D" id="3.40.50.2000">
    <property type="entry name" value="Glycogen Phosphorylase B"/>
    <property type="match status" value="2"/>
</dbReference>
<feature type="domain" description="Glycosyltransferase subfamily 4-like N-terminal" evidence="2">
    <location>
        <begin position="126"/>
        <end position="181"/>
    </location>
</feature>
<accession>A0A951QN99</accession>
<dbReference type="PANTHER" id="PTHR46401:SF2">
    <property type="entry name" value="GLYCOSYLTRANSFERASE WBBK-RELATED"/>
    <property type="match status" value="1"/>
</dbReference>
<dbReference type="EMBL" id="JAHHGZ010000017">
    <property type="protein sequence ID" value="MBW4669065.1"/>
    <property type="molecule type" value="Genomic_DNA"/>
</dbReference>
<dbReference type="Pfam" id="PF13692">
    <property type="entry name" value="Glyco_trans_1_4"/>
    <property type="match status" value="1"/>
</dbReference>
<reference evidence="3" key="2">
    <citation type="journal article" date="2022" name="Microbiol. Resour. Announc.">
        <title>Metagenome Sequencing to Explore Phylogenomics of Terrestrial Cyanobacteria.</title>
        <authorList>
            <person name="Ward R.D."/>
            <person name="Stajich J.E."/>
            <person name="Johansen J.R."/>
            <person name="Huntemann M."/>
            <person name="Clum A."/>
            <person name="Foster B."/>
            <person name="Foster B."/>
            <person name="Roux S."/>
            <person name="Palaniappan K."/>
            <person name="Varghese N."/>
            <person name="Mukherjee S."/>
            <person name="Reddy T.B.K."/>
            <person name="Daum C."/>
            <person name="Copeland A."/>
            <person name="Chen I.A."/>
            <person name="Ivanova N.N."/>
            <person name="Kyrpides N.C."/>
            <person name="Shapiro N."/>
            <person name="Eloe-Fadrosh E.A."/>
            <person name="Pietrasiak N."/>
        </authorList>
    </citation>
    <scope>NUCLEOTIDE SEQUENCE</scope>
    <source>
        <strain evidence="3">GSE-NOS-MK-12-04C</strain>
    </source>
</reference>
<name>A0A951QN99_9CYAN</name>
<dbReference type="CDD" id="cd03801">
    <property type="entry name" value="GT4_PimA-like"/>
    <property type="match status" value="1"/>
</dbReference>
<evidence type="ECO:0000313" key="3">
    <source>
        <dbReference type="EMBL" id="MBW4669065.1"/>
    </source>
</evidence>
<keyword evidence="1" id="KW-0808">Transferase</keyword>